<dbReference type="PANTHER" id="PTHR40047:SF1">
    <property type="entry name" value="UPF0703 PROTEIN YCGQ"/>
    <property type="match status" value="1"/>
</dbReference>
<organism evidence="4 5">
    <name type="scientific">Priestia megaterium</name>
    <name type="common">Bacillus megaterium</name>
    <dbReference type="NCBI Taxonomy" id="1404"/>
    <lineage>
        <taxon>Bacteria</taxon>
        <taxon>Bacillati</taxon>
        <taxon>Bacillota</taxon>
        <taxon>Bacilli</taxon>
        <taxon>Bacillales</taxon>
        <taxon>Bacillaceae</taxon>
        <taxon>Priestia</taxon>
    </lineage>
</organism>
<dbReference type="PANTHER" id="PTHR40047">
    <property type="entry name" value="UPF0703 PROTEIN YCGQ"/>
    <property type="match status" value="1"/>
</dbReference>
<dbReference type="InterPro" id="IPR048493">
    <property type="entry name" value="DUF1980_N"/>
</dbReference>
<dbReference type="InterPro" id="IPR052955">
    <property type="entry name" value="UPF0703_membrane_permease"/>
</dbReference>
<dbReference type="Proteomes" id="UP000256519">
    <property type="component" value="Unassembled WGS sequence"/>
</dbReference>
<feature type="transmembrane region" description="Helical" evidence="1">
    <location>
        <begin position="87"/>
        <end position="107"/>
    </location>
</feature>
<keyword evidence="1" id="KW-1133">Transmembrane helix</keyword>
<dbReference type="Pfam" id="PF09323">
    <property type="entry name" value="DUF1980"/>
    <property type="match status" value="1"/>
</dbReference>
<dbReference type="InterPro" id="IPR048447">
    <property type="entry name" value="DUF1980_C"/>
</dbReference>
<keyword evidence="1" id="KW-0472">Membrane</keyword>
<sequence length="321" mass="36274">MKKIDQQFVIYIRGILLIGFSLLMFKLILTGKIIQFIAPKMMPFILFSSGTFFLLGIIQIWRSSISTDVSCECGHDHVEKGKVRTTLIYSLFLLPIMTGFLFLNHTLDSSVAVKRGVKFSANVLGEQPAQQGSNKVKSINSKVEEYTNKVLAGDSEEVPKNVPLEHQSNISLPKIPPKGFYKLLEKKLLKQKSINVNNTDYIPVMSIIENNVDQFIGKEIEVDGFVYRENGFKDNQFVVARFGISCCVADASVYGMLSTIENASTFKTDNWVHIKGIVKKATYNQEDVPYIQIQQIESIHQPDNPYVYELYQDEQLIGPGE</sequence>
<dbReference type="RefSeq" id="WP_116079305.1">
    <property type="nucleotide sequence ID" value="NZ_CP187638.1"/>
</dbReference>
<feature type="transmembrane region" description="Helical" evidence="1">
    <location>
        <begin position="41"/>
        <end position="61"/>
    </location>
</feature>
<accession>A0A3D8WT55</accession>
<feature type="transmembrane region" description="Helical" evidence="1">
    <location>
        <begin position="6"/>
        <end position="29"/>
    </location>
</feature>
<dbReference type="EMBL" id="PQWM01000086">
    <property type="protein sequence ID" value="RDZ05073.1"/>
    <property type="molecule type" value="Genomic_DNA"/>
</dbReference>
<comment type="caution">
    <text evidence="4">The sequence shown here is derived from an EMBL/GenBank/DDBJ whole genome shotgun (WGS) entry which is preliminary data.</text>
</comment>
<proteinExistence type="predicted"/>
<evidence type="ECO:0000256" key="1">
    <source>
        <dbReference type="SAM" id="Phobius"/>
    </source>
</evidence>
<keyword evidence="1" id="KW-0812">Transmembrane</keyword>
<dbReference type="AlphaFoldDB" id="A0A3D8WT55"/>
<reference evidence="4 5" key="1">
    <citation type="journal article" date="2018" name="Appl. Environ. Microbiol.">
        <title>Antimicrobial susceptibility testing and tentative epidemiological cut-off values of five Bacillus species relevant for use as animal feed additives or for plant protection.</title>
        <authorList>
            <person name="Agerso Y."/>
            <person name="Stuer-Lauridsen B."/>
            <person name="Bjerre K."/>
            <person name="Jensen M.G."/>
            <person name="Johansen E."/>
            <person name="Bennedsen M."/>
            <person name="Brockmann E."/>
            <person name="Nielsen B."/>
        </authorList>
    </citation>
    <scope>NUCLEOTIDE SEQUENCE [LARGE SCALE GENOMIC DNA]</scope>
    <source>
        <strain evidence="4 5">CHCC20162</strain>
    </source>
</reference>
<dbReference type="InterPro" id="IPR015402">
    <property type="entry name" value="DUF1980"/>
</dbReference>
<evidence type="ECO:0000313" key="4">
    <source>
        <dbReference type="EMBL" id="RDZ05073.1"/>
    </source>
</evidence>
<protein>
    <submittedName>
        <fullName evidence="4">TIGR03943 family protein</fullName>
    </submittedName>
</protein>
<evidence type="ECO:0000259" key="2">
    <source>
        <dbReference type="Pfam" id="PF09323"/>
    </source>
</evidence>
<evidence type="ECO:0000313" key="5">
    <source>
        <dbReference type="Proteomes" id="UP000256519"/>
    </source>
</evidence>
<dbReference type="NCBIfam" id="TIGR03943">
    <property type="entry name" value="TIGR03943 family putative permease subunit"/>
    <property type="match status" value="1"/>
</dbReference>
<gene>
    <name evidence="4" type="ORF">C3744_30025</name>
</gene>
<feature type="domain" description="DUF1980" evidence="3">
    <location>
        <begin position="184"/>
        <end position="309"/>
    </location>
</feature>
<name>A0A3D8WT55_PRIMG</name>
<evidence type="ECO:0000259" key="3">
    <source>
        <dbReference type="Pfam" id="PF21537"/>
    </source>
</evidence>
<feature type="domain" description="DUF1980" evidence="2">
    <location>
        <begin position="12"/>
        <end position="117"/>
    </location>
</feature>
<dbReference type="Pfam" id="PF21537">
    <property type="entry name" value="DUF1980_C"/>
    <property type="match status" value="1"/>
</dbReference>